<gene>
    <name evidence="6 8" type="primary">pyrE</name>
    <name evidence="8" type="ORF">ACFO4L_02960</name>
</gene>
<evidence type="ECO:0000256" key="5">
    <source>
        <dbReference type="ARBA" id="ARBA00022975"/>
    </source>
</evidence>
<evidence type="ECO:0000256" key="4">
    <source>
        <dbReference type="ARBA" id="ARBA00022679"/>
    </source>
</evidence>
<comment type="pathway">
    <text evidence="1 6">Pyrimidine metabolism; UMP biosynthesis via de novo pathway; UMP from orotate: step 1/2.</text>
</comment>
<organism evidence="8 9">
    <name type="scientific">Bacillus daqingensis</name>
    <dbReference type="NCBI Taxonomy" id="872396"/>
    <lineage>
        <taxon>Bacteria</taxon>
        <taxon>Bacillati</taxon>
        <taxon>Bacillota</taxon>
        <taxon>Bacilli</taxon>
        <taxon>Bacillales</taxon>
        <taxon>Bacillaceae</taxon>
        <taxon>Bacillus</taxon>
    </lineage>
</organism>
<dbReference type="GO" id="GO:0004588">
    <property type="term" value="F:orotate phosphoribosyltransferase activity"/>
    <property type="evidence" value="ECO:0007669"/>
    <property type="project" value="UniProtKB-EC"/>
</dbReference>
<reference evidence="9" key="1">
    <citation type="journal article" date="2019" name="Int. J. Syst. Evol. Microbiol.">
        <title>The Global Catalogue of Microorganisms (GCM) 10K type strain sequencing project: providing services to taxonomists for standard genome sequencing and annotation.</title>
        <authorList>
            <consortium name="The Broad Institute Genomics Platform"/>
            <consortium name="The Broad Institute Genome Sequencing Center for Infectious Disease"/>
            <person name="Wu L."/>
            <person name="Ma J."/>
        </authorList>
    </citation>
    <scope>NUCLEOTIDE SEQUENCE [LARGE SCALE GENOMIC DNA]</scope>
    <source>
        <strain evidence="9">JCM 12165</strain>
    </source>
</reference>
<dbReference type="Gene3D" id="3.40.50.2020">
    <property type="match status" value="1"/>
</dbReference>
<keyword evidence="9" id="KW-1185">Reference proteome</keyword>
<dbReference type="EC" id="2.4.2.10" evidence="2 6"/>
<dbReference type="RefSeq" id="WP_377908160.1">
    <property type="nucleotide sequence ID" value="NZ_JBHSGK010000003.1"/>
</dbReference>
<comment type="subunit">
    <text evidence="6">Homodimer.</text>
</comment>
<evidence type="ECO:0000313" key="9">
    <source>
        <dbReference type="Proteomes" id="UP001595896"/>
    </source>
</evidence>
<evidence type="ECO:0000256" key="3">
    <source>
        <dbReference type="ARBA" id="ARBA00022676"/>
    </source>
</evidence>
<dbReference type="PANTHER" id="PTHR19278:SF9">
    <property type="entry name" value="URIDINE 5'-MONOPHOSPHATE SYNTHASE"/>
    <property type="match status" value="1"/>
</dbReference>
<dbReference type="CDD" id="cd06223">
    <property type="entry name" value="PRTases_typeI"/>
    <property type="match status" value="1"/>
</dbReference>
<sequence length="211" mass="22878">MNQYKAAELLLDIEAVVLSPEHPFTWSSGLQSPIYCDNRLLMSYPDARKQVAEWFSAKARELGADIIAGTATAGIPHAAWAADLAGLPMIYVRSSPKSHGRKNKIEGNLPQGAKVLIVEDLLSTGGSAFKAAEAVEEEGGIPVGIAAIFTYELHILQRQIEKRSFPVEALTSFPILLDTAKSRKVISGQEADQLANWNTDPAGWSDAFTRS</sequence>
<feature type="binding site" evidence="6">
    <location>
        <position position="97"/>
    </location>
    <ligand>
        <name>5-phospho-alpha-D-ribose 1-diphosphate</name>
        <dbReference type="ChEBI" id="CHEBI:58017"/>
        <note>ligand shared between dimeric partners</note>
    </ligand>
</feature>
<feature type="binding site" evidence="6">
    <location>
        <position position="99"/>
    </location>
    <ligand>
        <name>5-phospho-alpha-D-ribose 1-diphosphate</name>
        <dbReference type="ChEBI" id="CHEBI:58017"/>
        <note>ligand shared between dimeric partners</note>
    </ligand>
</feature>
<dbReference type="HAMAP" id="MF_01208">
    <property type="entry name" value="PyrE"/>
    <property type="match status" value="1"/>
</dbReference>
<feature type="binding site" description="in other chain" evidence="6">
    <location>
        <begin position="119"/>
        <end position="127"/>
    </location>
    <ligand>
        <name>5-phospho-alpha-D-ribose 1-diphosphate</name>
        <dbReference type="ChEBI" id="CHEBI:58017"/>
        <note>ligand shared between dimeric partners</note>
    </ligand>
</feature>
<proteinExistence type="inferred from homology"/>
<comment type="caution">
    <text evidence="8">The sequence shown here is derived from an EMBL/GenBank/DDBJ whole genome shotgun (WGS) entry which is preliminary data.</text>
</comment>
<evidence type="ECO:0000259" key="7">
    <source>
        <dbReference type="Pfam" id="PF00156"/>
    </source>
</evidence>
<dbReference type="Proteomes" id="UP001595896">
    <property type="component" value="Unassembled WGS sequence"/>
</dbReference>
<keyword evidence="5 6" id="KW-0665">Pyrimidine biosynthesis</keyword>
<feature type="domain" description="Phosphoribosyltransferase" evidence="7">
    <location>
        <begin position="49"/>
        <end position="149"/>
    </location>
</feature>
<feature type="binding site" evidence="6">
    <location>
        <position position="93"/>
    </location>
    <ligand>
        <name>5-phospho-alpha-D-ribose 1-diphosphate</name>
        <dbReference type="ChEBI" id="CHEBI:58017"/>
        <note>ligand shared between dimeric partners</note>
    </ligand>
</feature>
<evidence type="ECO:0000313" key="8">
    <source>
        <dbReference type="EMBL" id="MFC4735536.1"/>
    </source>
</evidence>
<keyword evidence="3 6" id="KW-0328">Glycosyltransferase</keyword>
<accession>A0ABV9NT85</accession>
<comment type="similarity">
    <text evidence="6">Belongs to the purine/pyrimidine phosphoribosyltransferase family. PyrE subfamily.</text>
</comment>
<dbReference type="Pfam" id="PF00156">
    <property type="entry name" value="Pribosyltran"/>
    <property type="match status" value="1"/>
</dbReference>
<evidence type="ECO:0000256" key="6">
    <source>
        <dbReference type="HAMAP-Rule" id="MF_01208"/>
    </source>
</evidence>
<evidence type="ECO:0000256" key="1">
    <source>
        <dbReference type="ARBA" id="ARBA00004889"/>
    </source>
</evidence>
<dbReference type="NCBIfam" id="TIGR00336">
    <property type="entry name" value="pyrE"/>
    <property type="match status" value="1"/>
</dbReference>
<name>A0ABV9NT85_9BACI</name>
<comment type="cofactor">
    <cofactor evidence="6">
        <name>Mg(2+)</name>
        <dbReference type="ChEBI" id="CHEBI:18420"/>
    </cofactor>
</comment>
<dbReference type="InterPro" id="IPR023031">
    <property type="entry name" value="OPRT"/>
</dbReference>
<dbReference type="SUPFAM" id="SSF53271">
    <property type="entry name" value="PRTase-like"/>
    <property type="match status" value="1"/>
</dbReference>
<comment type="caution">
    <text evidence="6">Lacks conserved residue(s) required for the propagation of feature annotation.</text>
</comment>
<dbReference type="EMBL" id="JBHSGK010000003">
    <property type="protein sequence ID" value="MFC4735536.1"/>
    <property type="molecule type" value="Genomic_DNA"/>
</dbReference>
<keyword evidence="4 6" id="KW-0808">Transferase</keyword>
<evidence type="ECO:0000256" key="2">
    <source>
        <dbReference type="ARBA" id="ARBA00011971"/>
    </source>
</evidence>
<dbReference type="InterPro" id="IPR029057">
    <property type="entry name" value="PRTase-like"/>
</dbReference>
<dbReference type="InterPro" id="IPR000836">
    <property type="entry name" value="PRTase_dom"/>
</dbReference>
<dbReference type="PANTHER" id="PTHR19278">
    <property type="entry name" value="OROTATE PHOSPHORIBOSYLTRANSFERASE"/>
    <property type="match status" value="1"/>
</dbReference>
<feature type="binding site" evidence="6">
    <location>
        <position position="123"/>
    </location>
    <ligand>
        <name>orotate</name>
        <dbReference type="ChEBI" id="CHEBI:30839"/>
    </ligand>
</feature>
<comment type="catalytic activity">
    <reaction evidence="6">
        <text>orotidine 5'-phosphate + diphosphate = orotate + 5-phospho-alpha-D-ribose 1-diphosphate</text>
        <dbReference type="Rhea" id="RHEA:10380"/>
        <dbReference type="ChEBI" id="CHEBI:30839"/>
        <dbReference type="ChEBI" id="CHEBI:33019"/>
        <dbReference type="ChEBI" id="CHEBI:57538"/>
        <dbReference type="ChEBI" id="CHEBI:58017"/>
        <dbReference type="EC" id="2.4.2.10"/>
    </reaction>
</comment>
<keyword evidence="6" id="KW-0460">Magnesium</keyword>
<protein>
    <recommendedName>
        <fullName evidence="2 6">Orotate phosphoribosyltransferase</fullName>
        <shortName evidence="6">OPRT</shortName>
        <shortName evidence="6">OPRTase</shortName>
        <ecNumber evidence="2 6">2.4.2.10</ecNumber>
    </recommendedName>
</protein>
<dbReference type="InterPro" id="IPR004467">
    <property type="entry name" value="Or_phspho_trans_dom"/>
</dbReference>
<comment type="function">
    <text evidence="6">Catalyzes the transfer of a ribosyl phosphate group from 5-phosphoribose 1-diphosphate to orotate, leading to the formation of orotidine monophosphate (OMP).</text>
</comment>